<evidence type="ECO:0008006" key="4">
    <source>
        <dbReference type="Google" id="ProtNLM"/>
    </source>
</evidence>
<evidence type="ECO:0000256" key="2">
    <source>
        <dbReference type="SAM" id="MobiDB-lite"/>
    </source>
</evidence>
<organism evidence="3">
    <name type="scientific">Tanacetum cinerariifolium</name>
    <name type="common">Dalmatian daisy</name>
    <name type="synonym">Chrysanthemum cinerariifolium</name>
    <dbReference type="NCBI Taxonomy" id="118510"/>
    <lineage>
        <taxon>Eukaryota</taxon>
        <taxon>Viridiplantae</taxon>
        <taxon>Streptophyta</taxon>
        <taxon>Embryophyta</taxon>
        <taxon>Tracheophyta</taxon>
        <taxon>Spermatophyta</taxon>
        <taxon>Magnoliopsida</taxon>
        <taxon>eudicotyledons</taxon>
        <taxon>Gunneridae</taxon>
        <taxon>Pentapetalae</taxon>
        <taxon>asterids</taxon>
        <taxon>campanulids</taxon>
        <taxon>Asterales</taxon>
        <taxon>Asteraceae</taxon>
        <taxon>Asteroideae</taxon>
        <taxon>Anthemideae</taxon>
        <taxon>Anthemidinae</taxon>
        <taxon>Tanacetum</taxon>
    </lineage>
</organism>
<feature type="coiled-coil region" evidence="1">
    <location>
        <begin position="271"/>
        <end position="336"/>
    </location>
</feature>
<name>A0A699HKU7_TANCI</name>
<feature type="compositionally biased region" description="Basic and acidic residues" evidence="2">
    <location>
        <begin position="33"/>
        <end position="43"/>
    </location>
</feature>
<dbReference type="AlphaFoldDB" id="A0A699HKU7"/>
<evidence type="ECO:0000256" key="1">
    <source>
        <dbReference type="SAM" id="Coils"/>
    </source>
</evidence>
<feature type="compositionally biased region" description="Basic and acidic residues" evidence="2">
    <location>
        <begin position="1"/>
        <end position="23"/>
    </location>
</feature>
<gene>
    <name evidence="3" type="ORF">Tci_406672</name>
</gene>
<proteinExistence type="predicted"/>
<evidence type="ECO:0000313" key="3">
    <source>
        <dbReference type="EMBL" id="GEY34698.1"/>
    </source>
</evidence>
<keyword evidence="1" id="KW-0175">Coiled coil</keyword>
<feature type="region of interest" description="Disordered" evidence="2">
    <location>
        <begin position="1"/>
        <end position="72"/>
    </location>
</feature>
<reference evidence="3" key="1">
    <citation type="journal article" date="2019" name="Sci. Rep.">
        <title>Draft genome of Tanacetum cinerariifolium, the natural source of mosquito coil.</title>
        <authorList>
            <person name="Yamashiro T."/>
            <person name="Shiraishi A."/>
            <person name="Satake H."/>
            <person name="Nakayama K."/>
        </authorList>
    </citation>
    <scope>NUCLEOTIDE SEQUENCE</scope>
</reference>
<comment type="caution">
    <text evidence="3">The sequence shown here is derived from an EMBL/GenBank/DDBJ whole genome shotgun (WGS) entry which is preliminary data.</text>
</comment>
<dbReference type="EMBL" id="BKCJ010171000">
    <property type="protein sequence ID" value="GEY34698.1"/>
    <property type="molecule type" value="Genomic_DNA"/>
</dbReference>
<sequence length="702" mass="76772">MKNLGEEVKTKQKGYIHKEENKKQHPSPCVVKAPKETKTKVADAGEPSHPAKNLKDDYEAPGGPTVGGKSQSSIQRLFTGAVQNAEVRGGIMPTLPFVLSFVSTTPERVNITKSEVDYVVKTSMPIITSATTTAPTADPAAIAKEKLVGSSVFGADSPSAGESHPISGGFFDCSGSNFLVRGIRTVSNLHKVYVPQWNVTNGSCLDNGGVCREMVDEFAPPKFFASIHGMDHDQLFTEFNVGVARQISLSAEERMRAKYHIKEKRRLKVVVEEKNQVLKARDEEIKNLKAKLLLKEAEVAEAIRLRAKTSKLKAAKKSLQDEVTALNERNTILEKDRNALDVKVTDLQAIVVRKDRELTDSTAQLTSIKSHNDNLADQVYELQVSSSELKEKLSNYENLMERLEEFQDAQLKVVNDKFDKLYADFVEVTLHLEERFYPHLLTTIAGRRWLLTHGMKIAIAKCLNSPEYLFALGTTVSKAIEKGMQDGLAAGIIHGRKGHVLTDVAAHNPTTEADYVSALQQLQSVNFSLLAEHKANKDASIKAVMNIMRLEEHLAARLGLNELQPHADQLMVPIYHSSDKNVVGASSLSLALYVLDAHVWRIRENIISHGSLSQDVFVPLADPLSDAALTGTEDISGAAPATADLTTALSVTLTSAGTVAPLFVDDYGVMGTDDQSAVNESVIDEDANPLPNVDDAELNIPQ</sequence>
<accession>A0A699HKU7</accession>
<protein>
    <recommendedName>
        <fullName evidence="4">Transposase (Putative), gypsy type</fullName>
    </recommendedName>
</protein>